<dbReference type="InterPro" id="IPR027417">
    <property type="entry name" value="P-loop_NTPase"/>
</dbReference>
<keyword evidence="1" id="KW-0547">Nucleotide-binding</keyword>
<dbReference type="InterPro" id="IPR009001">
    <property type="entry name" value="Transl_elong_EF1A/Init_IF2_C"/>
</dbReference>
<evidence type="ECO:0000256" key="3">
    <source>
        <dbReference type="ARBA" id="ARBA00022917"/>
    </source>
</evidence>
<dbReference type="GO" id="GO:0003746">
    <property type="term" value="F:translation elongation factor activity"/>
    <property type="evidence" value="ECO:0007669"/>
    <property type="project" value="UniProtKB-KW"/>
</dbReference>
<evidence type="ECO:0000313" key="6">
    <source>
        <dbReference type="EMBL" id="RLE55339.1"/>
    </source>
</evidence>
<dbReference type="InterPro" id="IPR050055">
    <property type="entry name" value="EF-Tu_GTPase"/>
</dbReference>
<evidence type="ECO:0000256" key="2">
    <source>
        <dbReference type="ARBA" id="ARBA00022768"/>
    </source>
</evidence>
<dbReference type="AlphaFoldDB" id="A0A497F7V6"/>
<keyword evidence="2 6" id="KW-0251">Elongation factor</keyword>
<dbReference type="PROSITE" id="PS51722">
    <property type="entry name" value="G_TR_2"/>
    <property type="match status" value="1"/>
</dbReference>
<dbReference type="CDD" id="cd03708">
    <property type="entry name" value="GTPBP_III"/>
    <property type="match status" value="1"/>
</dbReference>
<reference evidence="6 7" key="1">
    <citation type="submission" date="2018-06" db="EMBL/GenBank/DDBJ databases">
        <title>Extensive metabolic versatility and redundancy in microbially diverse, dynamic hydrothermal sediments.</title>
        <authorList>
            <person name="Dombrowski N."/>
            <person name="Teske A."/>
            <person name="Baker B.J."/>
        </authorList>
    </citation>
    <scope>NUCLEOTIDE SEQUENCE [LARGE SCALE GENOMIC DNA]</scope>
    <source>
        <strain evidence="6">B20_G2</strain>
    </source>
</reference>
<dbReference type="EMBL" id="QMRA01000008">
    <property type="protein sequence ID" value="RLE55339.1"/>
    <property type="molecule type" value="Genomic_DNA"/>
</dbReference>
<dbReference type="GO" id="GO:0005525">
    <property type="term" value="F:GTP binding"/>
    <property type="evidence" value="ECO:0007669"/>
    <property type="project" value="UniProtKB-KW"/>
</dbReference>
<keyword evidence="4" id="KW-0342">GTP-binding</keyword>
<evidence type="ECO:0000313" key="7">
    <source>
        <dbReference type="Proteomes" id="UP000269499"/>
    </source>
</evidence>
<dbReference type="Proteomes" id="UP000269499">
    <property type="component" value="Unassembled WGS sequence"/>
</dbReference>
<dbReference type="InterPro" id="IPR009000">
    <property type="entry name" value="Transl_B-barrel_sf"/>
</dbReference>
<organism evidence="6 7">
    <name type="scientific">Thermoproteota archaeon</name>
    <dbReference type="NCBI Taxonomy" id="2056631"/>
    <lineage>
        <taxon>Archaea</taxon>
        <taxon>Thermoproteota</taxon>
    </lineage>
</organism>
<dbReference type="InterPro" id="IPR004160">
    <property type="entry name" value="Transl_elong_EFTu/EF1A_C"/>
</dbReference>
<dbReference type="Pfam" id="PF03143">
    <property type="entry name" value="GTP_EFTU_D3"/>
    <property type="match status" value="1"/>
</dbReference>
<evidence type="ECO:0000259" key="5">
    <source>
        <dbReference type="PROSITE" id="PS51722"/>
    </source>
</evidence>
<dbReference type="PANTHER" id="PTHR43721:SF9">
    <property type="entry name" value="GTP-BINDING PROTEIN 1"/>
    <property type="match status" value="1"/>
</dbReference>
<comment type="caution">
    <text evidence="6">The sequence shown here is derived from an EMBL/GenBank/DDBJ whole genome shotgun (WGS) entry which is preliminary data.</text>
</comment>
<dbReference type="InterPro" id="IPR035531">
    <property type="entry name" value="GTPBP1-like"/>
</dbReference>
<feature type="domain" description="Tr-type G" evidence="5">
    <location>
        <begin position="120"/>
        <end position="348"/>
    </location>
</feature>
<dbReference type="SUPFAM" id="SSF52540">
    <property type="entry name" value="P-loop containing nucleoside triphosphate hydrolases"/>
    <property type="match status" value="1"/>
</dbReference>
<name>A0A497F7V6_9CREN</name>
<dbReference type="Gene3D" id="3.40.50.300">
    <property type="entry name" value="P-loop containing nucleotide triphosphate hydrolases"/>
    <property type="match status" value="1"/>
</dbReference>
<dbReference type="SUPFAM" id="SSF50465">
    <property type="entry name" value="EF-Tu/eEF-1alpha/eIF2-gamma C-terminal domain"/>
    <property type="match status" value="1"/>
</dbReference>
<dbReference type="CDD" id="cd03694">
    <property type="entry name" value="GTPBP_II"/>
    <property type="match status" value="1"/>
</dbReference>
<dbReference type="Pfam" id="PF03144">
    <property type="entry name" value="GTP_EFTU_D2"/>
    <property type="match status" value="1"/>
</dbReference>
<proteinExistence type="predicted"/>
<dbReference type="CDD" id="cd04165">
    <property type="entry name" value="GTPBP1_like"/>
    <property type="match status" value="1"/>
</dbReference>
<evidence type="ECO:0000256" key="1">
    <source>
        <dbReference type="ARBA" id="ARBA00022741"/>
    </source>
</evidence>
<gene>
    <name evidence="6" type="ORF">DRJ26_00940</name>
</gene>
<dbReference type="Pfam" id="PF00009">
    <property type="entry name" value="GTP_EFTU"/>
    <property type="match status" value="1"/>
</dbReference>
<dbReference type="GO" id="GO:0003924">
    <property type="term" value="F:GTPase activity"/>
    <property type="evidence" value="ECO:0007669"/>
    <property type="project" value="InterPro"/>
</dbReference>
<dbReference type="FunFam" id="3.40.50.300:FF:000091">
    <property type="entry name" value="Probable GTP-binding protein 1"/>
    <property type="match status" value="1"/>
</dbReference>
<protein>
    <submittedName>
        <fullName evidence="6">Elongation factor 1-alpha</fullName>
    </submittedName>
</protein>
<accession>A0A497F7V6</accession>
<dbReference type="InterPro" id="IPR000795">
    <property type="entry name" value="T_Tr_GTP-bd_dom"/>
</dbReference>
<dbReference type="InterPro" id="IPR004161">
    <property type="entry name" value="EFTu-like_2"/>
</dbReference>
<evidence type="ECO:0000256" key="4">
    <source>
        <dbReference type="ARBA" id="ARBA00023134"/>
    </source>
</evidence>
<keyword evidence="3" id="KW-0648">Protein biosynthesis</keyword>
<dbReference type="SUPFAM" id="SSF50447">
    <property type="entry name" value="Translation proteins"/>
    <property type="match status" value="1"/>
</dbReference>
<dbReference type="PANTHER" id="PTHR43721">
    <property type="entry name" value="ELONGATION FACTOR TU-RELATED"/>
    <property type="match status" value="1"/>
</dbReference>
<dbReference type="Gene3D" id="2.40.30.10">
    <property type="entry name" value="Translation factors"/>
    <property type="match status" value="2"/>
</dbReference>
<sequence>MRIKLRRIKLDWRSLTEEKEEGNIEYKLKIVSPDEDRLERLATQMRYRLREGGGEAIYELGVSNDGLLIGLSEHELKESLKWLSEAAKRIGAKITILREGKGKKGKVVELLIRMVKEDFPIYVMVPVLGNVDSGKSTTIGVLCSGELDNGSGLARSKVLRYLHELKTGRTSSISSHLLGFSENGEIVNYNLASPLDEAEIFLNSSKVICFVDLGGHERYLRTTLKGVTGRAPDYIMLCIAANAGLIGTAKEHLGIATVLRIPVFIVLTKIDMAPHEVKERILSEVLHILKKPGISKIPIVVNEIDDAIVAARNMPSGRITPIFLISNTTGEGLDLLKTFLNILPPRLRWDEKLNDPFKMYVEEKFNVKGVGTVVSGLVLQGEVEVDDYLQLGPFRDGSFRLVRVRSIHVNRVNVDRAHAGQEACLALKNVEYDEVEKGMCILDKSIAPRAVKSFKAKVTILHHPTTIKRGYQAVLHMYTIRQAAKFTWLSKEPLRTGDTAHVELEFCYKPEYVSSGDWFVFREGRTRGFGIVLETA</sequence>